<reference evidence="1" key="1">
    <citation type="submission" date="2021-02" db="EMBL/GenBank/DDBJ databases">
        <authorList>
            <person name="Nowell W R."/>
        </authorList>
    </citation>
    <scope>NUCLEOTIDE SEQUENCE</scope>
</reference>
<name>A0A8S2DMN2_9BILA</name>
<proteinExistence type="predicted"/>
<evidence type="ECO:0000313" key="2">
    <source>
        <dbReference type="EMBL" id="CAF3737094.1"/>
    </source>
</evidence>
<accession>A0A8S2DMN2</accession>
<organism evidence="1 3">
    <name type="scientific">Didymodactylos carnosus</name>
    <dbReference type="NCBI Taxonomy" id="1234261"/>
    <lineage>
        <taxon>Eukaryota</taxon>
        <taxon>Metazoa</taxon>
        <taxon>Spiralia</taxon>
        <taxon>Gnathifera</taxon>
        <taxon>Rotifera</taxon>
        <taxon>Eurotatoria</taxon>
        <taxon>Bdelloidea</taxon>
        <taxon>Philodinida</taxon>
        <taxon>Philodinidae</taxon>
        <taxon>Didymodactylos</taxon>
    </lineage>
</organism>
<dbReference type="EMBL" id="CAJOBA010005229">
    <property type="protein sequence ID" value="CAF3737094.1"/>
    <property type="molecule type" value="Genomic_DNA"/>
</dbReference>
<evidence type="ECO:0000313" key="1">
    <source>
        <dbReference type="EMBL" id="CAF0965114.1"/>
    </source>
</evidence>
<dbReference type="EMBL" id="CAJNOK010005224">
    <property type="protein sequence ID" value="CAF0965114.1"/>
    <property type="molecule type" value="Genomic_DNA"/>
</dbReference>
<dbReference type="AlphaFoldDB" id="A0A8S2DMN2"/>
<dbReference type="Proteomes" id="UP000677228">
    <property type="component" value="Unassembled WGS sequence"/>
</dbReference>
<dbReference type="Proteomes" id="UP000682733">
    <property type="component" value="Unassembled WGS sequence"/>
</dbReference>
<comment type="caution">
    <text evidence="1">The sequence shown here is derived from an EMBL/GenBank/DDBJ whole genome shotgun (WGS) entry which is preliminary data.</text>
</comment>
<sequence>MQKSAKTEVATVLAVGRAPGSSVGGLPAAIGVDSVLLDFRHSGSARFQLLHTLSQQAQQTVSNNLIQFYSAEFIITELVIPKTFNIQAESFIQLFERTTPQSFLNMLKLIEQTITRNQILSGIDTLFALMFYGPWCCYCEGLMICQLPEGIYANINQYDYPGSYYSYDPPIQMTSMIDTTLILPGSDLSDQDFRHLVPYYFGLLSTFCQSSNETIVDSLTQFYANEYITSQVVLSNLFVSQAISFIELFTTTTTQQSFKQIFNLIRGVIFGN</sequence>
<gene>
    <name evidence="1" type="ORF">OVA965_LOCUS12809</name>
    <name evidence="2" type="ORF">TMI583_LOCUS12812</name>
</gene>
<protein>
    <submittedName>
        <fullName evidence="1">Uncharacterized protein</fullName>
    </submittedName>
</protein>
<evidence type="ECO:0000313" key="3">
    <source>
        <dbReference type="Proteomes" id="UP000677228"/>
    </source>
</evidence>